<proteinExistence type="predicted"/>
<evidence type="ECO:0008006" key="4">
    <source>
        <dbReference type="Google" id="ProtNLM"/>
    </source>
</evidence>
<feature type="chain" id="PRO_5001702041" description="CBM-cenC domain-containing protein" evidence="1">
    <location>
        <begin position="19"/>
        <end position="543"/>
    </location>
</feature>
<evidence type="ECO:0000313" key="2">
    <source>
        <dbReference type="EMBL" id="KEQ69211.1"/>
    </source>
</evidence>
<evidence type="ECO:0000256" key="1">
    <source>
        <dbReference type="SAM" id="SignalP"/>
    </source>
</evidence>
<dbReference type="PANTHER" id="PTHR36578">
    <property type="entry name" value="CHROMOSOME 15, WHOLE GENOME SHOTGUN SEQUENCE"/>
    <property type="match status" value="1"/>
</dbReference>
<sequence length="543" mass="58817">MRTSIALNSIALALSVAALPLEVSSNNVSNMTVPSGMYLADDGSIRLSLARRQDIDFDLVDESPEPTVAIDDSSNYNQQAAIDAVITEVESNPLPQRRDTDLHRRDIVVETSNGYTSNVQIKDAAMSVPKNCQGLDTFLGSKLFTTGPFDTTLCAAACTAQSEYNVRHPLANGVVRTCQFYNTYAMYRNGVYQGQYCSMYTQAWDASYAKNDGQWRGSVHYTMGLSYIASNATQSGDVSCPSDVPYLSQNGAAFCTAFVDYVPPTSTVSTVTITPAVSVLISTQRSFVTNTAYSTQLTTDIQTATVTRNMKRDVQTPASLSTWSPSRISAACSSVATGTETVTATETAATPLSTTLTTQMITQTQTVPTNVVIKSTTTKSVDPVATPIKGLNIVQNPSFENGQNNWRVDYPNGFDWNSNAYVWTYEGAAQTGSSYAIYHVTQGSIDWVQTLTGLSNTAAYHLTFYTHTLLNGNPCSIQAFLGSDKIIDTPVSDSAGYGSTGYNKRDVDVRPTAYTQDLRIRLTCAQADNTANMFMDSVSFFAL</sequence>
<gene>
    <name evidence="2" type="ORF">M436DRAFT_67282</name>
</gene>
<feature type="signal peptide" evidence="1">
    <location>
        <begin position="1"/>
        <end position="18"/>
    </location>
</feature>
<dbReference type="STRING" id="1043004.A0A074X3M8"/>
<dbReference type="Gene3D" id="2.60.120.260">
    <property type="entry name" value="Galactose-binding domain-like"/>
    <property type="match status" value="1"/>
</dbReference>
<dbReference type="EMBL" id="KL584722">
    <property type="protein sequence ID" value="KEQ69211.1"/>
    <property type="molecule type" value="Genomic_DNA"/>
</dbReference>
<dbReference type="RefSeq" id="XP_013423506.1">
    <property type="nucleotide sequence ID" value="XM_013568052.1"/>
</dbReference>
<dbReference type="PANTHER" id="PTHR36578:SF2">
    <property type="entry name" value="PA14 DOMAIN-CONTAINING PROTEIN"/>
    <property type="match status" value="1"/>
</dbReference>
<name>A0A074X3M8_9PEZI</name>
<evidence type="ECO:0000313" key="3">
    <source>
        <dbReference type="Proteomes" id="UP000027730"/>
    </source>
</evidence>
<keyword evidence="3" id="KW-1185">Reference proteome</keyword>
<dbReference type="GeneID" id="25414201"/>
<protein>
    <recommendedName>
        <fullName evidence="4">CBM-cenC domain-containing protein</fullName>
    </recommendedName>
</protein>
<organism evidence="2 3">
    <name type="scientific">Aureobasidium namibiae CBS 147.97</name>
    <dbReference type="NCBI Taxonomy" id="1043004"/>
    <lineage>
        <taxon>Eukaryota</taxon>
        <taxon>Fungi</taxon>
        <taxon>Dikarya</taxon>
        <taxon>Ascomycota</taxon>
        <taxon>Pezizomycotina</taxon>
        <taxon>Dothideomycetes</taxon>
        <taxon>Dothideomycetidae</taxon>
        <taxon>Dothideales</taxon>
        <taxon>Saccotheciaceae</taxon>
        <taxon>Aureobasidium</taxon>
    </lineage>
</organism>
<reference evidence="2 3" key="1">
    <citation type="journal article" date="2014" name="BMC Genomics">
        <title>Genome sequencing of four Aureobasidium pullulans varieties: biotechnological potential, stress tolerance, and description of new species.</title>
        <authorList>
            <person name="Gostin Ar C."/>
            <person name="Ohm R.A."/>
            <person name="Kogej T."/>
            <person name="Sonjak S."/>
            <person name="Turk M."/>
            <person name="Zajc J."/>
            <person name="Zalar P."/>
            <person name="Grube M."/>
            <person name="Sun H."/>
            <person name="Han J."/>
            <person name="Sharma A."/>
            <person name="Chiniquy J."/>
            <person name="Ngan C.Y."/>
            <person name="Lipzen A."/>
            <person name="Barry K."/>
            <person name="Grigoriev I.V."/>
            <person name="Gunde-Cimerman N."/>
        </authorList>
    </citation>
    <scope>NUCLEOTIDE SEQUENCE [LARGE SCALE GENOMIC DNA]</scope>
    <source>
        <strain evidence="2 3">CBS 147.97</strain>
    </source>
</reference>
<dbReference type="HOGENOM" id="CLU_501498_0_0_1"/>
<dbReference type="AlphaFoldDB" id="A0A074X3M8"/>
<dbReference type="Proteomes" id="UP000027730">
    <property type="component" value="Unassembled WGS sequence"/>
</dbReference>
<accession>A0A074X3M8</accession>
<dbReference type="OrthoDB" id="3895527at2759"/>
<keyword evidence="1" id="KW-0732">Signal</keyword>